<evidence type="ECO:0000256" key="1">
    <source>
        <dbReference type="ARBA" id="ARBA00000085"/>
    </source>
</evidence>
<evidence type="ECO:0000313" key="10">
    <source>
        <dbReference type="EMBL" id="WCT72649.1"/>
    </source>
</evidence>
<evidence type="ECO:0000256" key="2">
    <source>
        <dbReference type="ARBA" id="ARBA00012438"/>
    </source>
</evidence>
<dbReference type="InterPro" id="IPR036890">
    <property type="entry name" value="HATPase_C_sf"/>
</dbReference>
<dbReference type="InterPro" id="IPR001610">
    <property type="entry name" value="PAC"/>
</dbReference>
<accession>A0ABY7THM2</accession>
<dbReference type="SMART" id="SM00448">
    <property type="entry name" value="REC"/>
    <property type="match status" value="1"/>
</dbReference>
<dbReference type="SUPFAM" id="SSF55781">
    <property type="entry name" value="GAF domain-like"/>
    <property type="match status" value="1"/>
</dbReference>
<dbReference type="InterPro" id="IPR000014">
    <property type="entry name" value="PAS"/>
</dbReference>
<dbReference type="SUPFAM" id="SSF47384">
    <property type="entry name" value="Homodimeric domain of signal transducing histidine kinase"/>
    <property type="match status" value="1"/>
</dbReference>
<proteinExistence type="predicted"/>
<dbReference type="Gene3D" id="3.30.450.20">
    <property type="entry name" value="PAS domain"/>
    <property type="match status" value="1"/>
</dbReference>
<dbReference type="Pfam" id="PF13185">
    <property type="entry name" value="GAF_2"/>
    <property type="match status" value="1"/>
</dbReference>
<dbReference type="InterPro" id="IPR035965">
    <property type="entry name" value="PAS-like_dom_sf"/>
</dbReference>
<dbReference type="InterPro" id="IPR001789">
    <property type="entry name" value="Sig_transdc_resp-reg_receiver"/>
</dbReference>
<evidence type="ECO:0000256" key="5">
    <source>
        <dbReference type="ARBA" id="ARBA00022777"/>
    </source>
</evidence>
<feature type="domain" description="Histidine kinase" evidence="7">
    <location>
        <begin position="343"/>
        <end position="562"/>
    </location>
</feature>
<dbReference type="CDD" id="cd00082">
    <property type="entry name" value="HisKA"/>
    <property type="match status" value="1"/>
</dbReference>
<gene>
    <name evidence="10" type="ORF">PQ455_13535</name>
</gene>
<dbReference type="PANTHER" id="PTHR43065:SF42">
    <property type="entry name" value="TWO-COMPONENT SENSOR PPRA"/>
    <property type="match status" value="1"/>
</dbReference>
<dbReference type="Pfam" id="PF00072">
    <property type="entry name" value="Response_reg"/>
    <property type="match status" value="1"/>
</dbReference>
<evidence type="ECO:0000259" key="8">
    <source>
        <dbReference type="PROSITE" id="PS50110"/>
    </source>
</evidence>
<dbReference type="SUPFAM" id="SSF55785">
    <property type="entry name" value="PYP-like sensor domain (PAS domain)"/>
    <property type="match status" value="1"/>
</dbReference>
<dbReference type="Gene3D" id="2.10.70.100">
    <property type="match status" value="1"/>
</dbReference>
<organism evidence="10 11">
    <name type="scientific">Sphingomonas naphthae</name>
    <dbReference type="NCBI Taxonomy" id="1813468"/>
    <lineage>
        <taxon>Bacteria</taxon>
        <taxon>Pseudomonadati</taxon>
        <taxon>Pseudomonadota</taxon>
        <taxon>Alphaproteobacteria</taxon>
        <taxon>Sphingomonadales</taxon>
        <taxon>Sphingomonadaceae</taxon>
        <taxon>Sphingomonas</taxon>
    </lineage>
</organism>
<evidence type="ECO:0000256" key="6">
    <source>
        <dbReference type="PROSITE-ProRule" id="PRU00169"/>
    </source>
</evidence>
<keyword evidence="11" id="KW-1185">Reference proteome</keyword>
<dbReference type="InterPro" id="IPR036097">
    <property type="entry name" value="HisK_dim/P_sf"/>
</dbReference>
<protein>
    <recommendedName>
        <fullName evidence="2">histidine kinase</fullName>
        <ecNumber evidence="2">2.7.13.3</ecNumber>
    </recommendedName>
</protein>
<dbReference type="CDD" id="cd00130">
    <property type="entry name" value="PAS"/>
    <property type="match status" value="1"/>
</dbReference>
<feature type="domain" description="Response regulatory" evidence="8">
    <location>
        <begin position="581"/>
        <end position="691"/>
    </location>
</feature>
<evidence type="ECO:0000256" key="3">
    <source>
        <dbReference type="ARBA" id="ARBA00022553"/>
    </source>
</evidence>
<dbReference type="SMART" id="SM00065">
    <property type="entry name" value="GAF"/>
    <property type="match status" value="1"/>
</dbReference>
<feature type="modified residue" description="4-aspartylphosphate" evidence="6">
    <location>
        <position position="631"/>
    </location>
</feature>
<dbReference type="PROSITE" id="PS50113">
    <property type="entry name" value="PAC"/>
    <property type="match status" value="1"/>
</dbReference>
<dbReference type="Gene3D" id="1.10.287.130">
    <property type="match status" value="1"/>
</dbReference>
<dbReference type="Pfam" id="PF00512">
    <property type="entry name" value="HisKA"/>
    <property type="match status" value="1"/>
</dbReference>
<reference evidence="10 11" key="1">
    <citation type="submission" date="2023-02" db="EMBL/GenBank/DDBJ databases">
        <title>Genome sequence of Sphingomonas naphthae.</title>
        <authorList>
            <person name="Kim S."/>
            <person name="Heo J."/>
            <person name="Kwon S.-W."/>
        </authorList>
    </citation>
    <scope>NUCLEOTIDE SEQUENCE [LARGE SCALE GENOMIC DNA]</scope>
    <source>
        <strain evidence="10 11">KACC 18716</strain>
    </source>
</reference>
<dbReference type="EMBL" id="CP117411">
    <property type="protein sequence ID" value="WCT72649.1"/>
    <property type="molecule type" value="Genomic_DNA"/>
</dbReference>
<dbReference type="EC" id="2.7.13.3" evidence="2"/>
<dbReference type="InterPro" id="IPR005467">
    <property type="entry name" value="His_kinase_dom"/>
</dbReference>
<dbReference type="InterPro" id="IPR004358">
    <property type="entry name" value="Sig_transdc_His_kin-like_C"/>
</dbReference>
<dbReference type="RefSeq" id="WP_273686619.1">
    <property type="nucleotide sequence ID" value="NZ_CP117411.1"/>
</dbReference>
<keyword evidence="3 6" id="KW-0597">Phosphoprotein</keyword>
<feature type="domain" description="PAC" evidence="9">
    <location>
        <begin position="253"/>
        <end position="305"/>
    </location>
</feature>
<dbReference type="PROSITE" id="PS50109">
    <property type="entry name" value="HIS_KIN"/>
    <property type="match status" value="1"/>
</dbReference>
<dbReference type="SMART" id="SM00086">
    <property type="entry name" value="PAC"/>
    <property type="match status" value="1"/>
</dbReference>
<dbReference type="Pfam" id="PF02518">
    <property type="entry name" value="HATPase_c"/>
    <property type="match status" value="1"/>
</dbReference>
<dbReference type="Gene3D" id="3.30.450.40">
    <property type="match status" value="1"/>
</dbReference>
<dbReference type="InterPro" id="IPR013655">
    <property type="entry name" value="PAS_fold_3"/>
</dbReference>
<comment type="catalytic activity">
    <reaction evidence="1">
        <text>ATP + protein L-histidine = ADP + protein N-phospho-L-histidine.</text>
        <dbReference type="EC" id="2.7.13.3"/>
    </reaction>
</comment>
<dbReference type="PRINTS" id="PR00344">
    <property type="entry name" value="BCTRLSENSOR"/>
</dbReference>
<dbReference type="InterPro" id="IPR000700">
    <property type="entry name" value="PAS-assoc_C"/>
</dbReference>
<evidence type="ECO:0000259" key="9">
    <source>
        <dbReference type="PROSITE" id="PS50113"/>
    </source>
</evidence>
<dbReference type="Pfam" id="PF08447">
    <property type="entry name" value="PAS_3"/>
    <property type="match status" value="1"/>
</dbReference>
<keyword evidence="4" id="KW-0808">Transferase</keyword>
<dbReference type="InterPro" id="IPR003018">
    <property type="entry name" value="GAF"/>
</dbReference>
<keyword evidence="5" id="KW-0418">Kinase</keyword>
<evidence type="ECO:0000256" key="4">
    <source>
        <dbReference type="ARBA" id="ARBA00022679"/>
    </source>
</evidence>
<evidence type="ECO:0000259" key="7">
    <source>
        <dbReference type="PROSITE" id="PS50109"/>
    </source>
</evidence>
<dbReference type="SUPFAM" id="SSF52172">
    <property type="entry name" value="CheY-like"/>
    <property type="match status" value="1"/>
</dbReference>
<dbReference type="SUPFAM" id="SSF55874">
    <property type="entry name" value="ATPase domain of HSP90 chaperone/DNA topoisomerase II/histidine kinase"/>
    <property type="match status" value="1"/>
</dbReference>
<dbReference type="InterPro" id="IPR029016">
    <property type="entry name" value="GAF-like_dom_sf"/>
</dbReference>
<dbReference type="InterPro" id="IPR003594">
    <property type="entry name" value="HATPase_dom"/>
</dbReference>
<dbReference type="Gene3D" id="3.30.565.10">
    <property type="entry name" value="Histidine kinase-like ATPase, C-terminal domain"/>
    <property type="match status" value="1"/>
</dbReference>
<dbReference type="SMART" id="SM00387">
    <property type="entry name" value="HATPase_c"/>
    <property type="match status" value="1"/>
</dbReference>
<evidence type="ECO:0000313" key="11">
    <source>
        <dbReference type="Proteomes" id="UP001220395"/>
    </source>
</evidence>
<dbReference type="InterPro" id="IPR003661">
    <property type="entry name" value="HisK_dim/P_dom"/>
</dbReference>
<dbReference type="SMART" id="SM00388">
    <property type="entry name" value="HisKA"/>
    <property type="match status" value="1"/>
</dbReference>
<sequence length="718" mass="77467">MEIALLNVPGSGTEEPRSAQSLLIDASERLAAAHSMDEIVEILRTTARDVVGAEGIAIVLRDEGRCFYVAEDAIAPLWSGSRFDENSCISGWAMQHLETVAISDVRDDPRVPQETYAPTFVRSLLMAPIGRPTAVAALGAYWSDVRPHVPETVRRLESLARLAAISLDNARLLRLAEDSGRQRNLMIKAGRLGMWSFDIKTGELETSSMCRANFGRDVSQPFSYAELRAAIHPDDSVRVEDAITASIQSGGDYDIEYRLITPTGETRWIGIRAQPSYNADGSPKSLDGLSIDITDRKRMEVALQSSAATLEHLVDERTRELVAAQTALRQAQKLEAMGQLTGGVAHDFNNLLTPIIGSLDMLQRRQVGGEREQRLIGGAIQSAERAKTLVQRLLAFARRQPLKAEPVDASALIMGMRELVGTTLGQQVTLNIDVADGLPLAVADAHQVEMAILNLSLNARDAMAGGGKLTLSARLRTPGASHTEVTAGNYVVIAVTDTGSGMSEETRRRAVEPFYSTKGVGQGTGLGLSMAHGLASQLGGALTIESALGEGTRVSLWLPISADTAVRTPPYVDNETPIAGIALLVDDEELVRATTAAMLMEIGFEVIEASSGAEALRHLHDRPRIDVLITDHLMPQMTGVELARRAAREHPELPVLIVSGYSDAIGIDAELPRLEKPFRQTDLASRLAAILSPESVRSQAESGFVRDCQEQRGLPAAL</sequence>
<dbReference type="InterPro" id="IPR011006">
    <property type="entry name" value="CheY-like_superfamily"/>
</dbReference>
<dbReference type="Proteomes" id="UP001220395">
    <property type="component" value="Chromosome"/>
</dbReference>
<dbReference type="PROSITE" id="PS50110">
    <property type="entry name" value="RESPONSE_REGULATORY"/>
    <property type="match status" value="1"/>
</dbReference>
<name>A0ABY7THM2_9SPHN</name>
<dbReference type="Gene3D" id="3.40.50.2300">
    <property type="match status" value="1"/>
</dbReference>
<dbReference type="PANTHER" id="PTHR43065">
    <property type="entry name" value="SENSOR HISTIDINE KINASE"/>
    <property type="match status" value="1"/>
</dbReference>